<accession>A0ABW3QV54</accession>
<organism evidence="1 2">
    <name type="scientific">Saccharothrix hoggarensis</name>
    <dbReference type="NCBI Taxonomy" id="913853"/>
    <lineage>
        <taxon>Bacteria</taxon>
        <taxon>Bacillati</taxon>
        <taxon>Actinomycetota</taxon>
        <taxon>Actinomycetes</taxon>
        <taxon>Pseudonocardiales</taxon>
        <taxon>Pseudonocardiaceae</taxon>
        <taxon>Saccharothrix</taxon>
    </lineage>
</organism>
<protein>
    <submittedName>
        <fullName evidence="1">Uncharacterized protein</fullName>
    </submittedName>
</protein>
<comment type="caution">
    <text evidence="1">The sequence shown here is derived from an EMBL/GenBank/DDBJ whole genome shotgun (WGS) entry which is preliminary data.</text>
</comment>
<gene>
    <name evidence="1" type="ORF">ACFQ3T_15780</name>
</gene>
<reference evidence="2" key="1">
    <citation type="journal article" date="2019" name="Int. J. Syst. Evol. Microbiol.">
        <title>The Global Catalogue of Microorganisms (GCM) 10K type strain sequencing project: providing services to taxonomists for standard genome sequencing and annotation.</title>
        <authorList>
            <consortium name="The Broad Institute Genomics Platform"/>
            <consortium name="The Broad Institute Genome Sequencing Center for Infectious Disease"/>
            <person name="Wu L."/>
            <person name="Ma J."/>
        </authorList>
    </citation>
    <scope>NUCLEOTIDE SEQUENCE [LARGE SCALE GENOMIC DNA]</scope>
    <source>
        <strain evidence="2">CCUG 60214</strain>
    </source>
</reference>
<evidence type="ECO:0000313" key="2">
    <source>
        <dbReference type="Proteomes" id="UP001597168"/>
    </source>
</evidence>
<sequence>MDVGAEIQRKVLAITEGSRDFGEIRTLLGGWQAEGIATERLIDEVTDLMLDLRAQNREDDEDFVADVLDVLAGW</sequence>
<dbReference type="RefSeq" id="WP_380724014.1">
    <property type="nucleotide sequence ID" value="NZ_JBHTLK010000070.1"/>
</dbReference>
<keyword evidence="2" id="KW-1185">Reference proteome</keyword>
<name>A0ABW3QV54_9PSEU</name>
<dbReference type="Proteomes" id="UP001597168">
    <property type="component" value="Unassembled WGS sequence"/>
</dbReference>
<evidence type="ECO:0000313" key="1">
    <source>
        <dbReference type="EMBL" id="MFD1148591.1"/>
    </source>
</evidence>
<dbReference type="EMBL" id="JBHTLK010000070">
    <property type="protein sequence ID" value="MFD1148591.1"/>
    <property type="molecule type" value="Genomic_DNA"/>
</dbReference>
<proteinExistence type="predicted"/>